<evidence type="ECO:0000313" key="3">
    <source>
        <dbReference type="Proteomes" id="UP000182427"/>
    </source>
</evidence>
<dbReference type="Proteomes" id="UP000182427">
    <property type="component" value="Chromosome I"/>
</dbReference>
<dbReference type="GO" id="GO:0006788">
    <property type="term" value="P:heme oxidation"/>
    <property type="evidence" value="ECO:0007669"/>
    <property type="project" value="InterPro"/>
</dbReference>
<protein>
    <submittedName>
        <fullName evidence="2">Heme oxygenase</fullName>
    </submittedName>
</protein>
<proteinExistence type="predicted"/>
<evidence type="ECO:0000313" key="2">
    <source>
        <dbReference type="EMBL" id="SDG01250.1"/>
    </source>
</evidence>
<reference evidence="2 3" key="1">
    <citation type="submission" date="2016-10" db="EMBL/GenBank/DDBJ databases">
        <authorList>
            <person name="de Groot N.N."/>
        </authorList>
    </citation>
    <scope>NUCLEOTIDE SEQUENCE [LARGE SCALE GENOMIC DNA]</scope>
    <source>
        <strain evidence="2 3">GAS232</strain>
    </source>
</reference>
<gene>
    <name evidence="2" type="ORF">SAMN05444167_3976</name>
</gene>
<evidence type="ECO:0000256" key="1">
    <source>
        <dbReference type="SAM" id="MobiDB-lite"/>
    </source>
</evidence>
<keyword evidence="3" id="KW-1185">Reference proteome</keyword>
<dbReference type="InterPro" id="IPR016084">
    <property type="entry name" value="Haem_Oase-like_multi-hlx"/>
</dbReference>
<dbReference type="EMBL" id="LT629690">
    <property type="protein sequence ID" value="SDG01250.1"/>
    <property type="molecule type" value="Genomic_DNA"/>
</dbReference>
<dbReference type="Gene3D" id="1.20.910.10">
    <property type="entry name" value="Heme oxygenase-like"/>
    <property type="match status" value="1"/>
</dbReference>
<name>A0A1G7QUA8_9BACT</name>
<sequence length="191" mass="21430">MDTVFLRNQTRDDHSATEGTVPLMDPSLTLPQYGDALTRMYRIVRAWDSWADAHAPGDLQPILHTRRRADLLADDLTTLGFPTPSDEEVPHQRMASTTVEGNPRAVFLGRMYVMEGSTLGGQLLARHVEEQLGFSEGEGDSYFRGYAEATGERWRQFKSFLEELPDEQADTVVASAKNMFALFGETMSQKI</sequence>
<dbReference type="SUPFAM" id="SSF48613">
    <property type="entry name" value="Heme oxygenase-like"/>
    <property type="match status" value="1"/>
</dbReference>
<dbReference type="GO" id="GO:0004392">
    <property type="term" value="F:heme oxygenase (decyclizing) activity"/>
    <property type="evidence" value="ECO:0007669"/>
    <property type="project" value="InterPro"/>
</dbReference>
<accession>A0A1G7QUA8</accession>
<dbReference type="Pfam" id="PF01126">
    <property type="entry name" value="Heme_oxygenase"/>
    <property type="match status" value="1"/>
</dbReference>
<feature type="region of interest" description="Disordered" evidence="1">
    <location>
        <begin position="1"/>
        <end position="20"/>
    </location>
</feature>
<organism evidence="2 3">
    <name type="scientific">Terriglobus roseus</name>
    <dbReference type="NCBI Taxonomy" id="392734"/>
    <lineage>
        <taxon>Bacteria</taxon>
        <taxon>Pseudomonadati</taxon>
        <taxon>Acidobacteriota</taxon>
        <taxon>Terriglobia</taxon>
        <taxon>Terriglobales</taxon>
        <taxon>Acidobacteriaceae</taxon>
        <taxon>Terriglobus</taxon>
    </lineage>
</organism>
<dbReference type="OrthoDB" id="114943at2"/>
<dbReference type="CDD" id="cd19166">
    <property type="entry name" value="HemeO-bac"/>
    <property type="match status" value="1"/>
</dbReference>
<dbReference type="AlphaFoldDB" id="A0A1G7QUA8"/>
<dbReference type="InterPro" id="IPR016053">
    <property type="entry name" value="Haem_Oase-like"/>
</dbReference>
<dbReference type="RefSeq" id="WP_083346683.1">
    <property type="nucleotide sequence ID" value="NZ_LT629690.1"/>
</dbReference>